<dbReference type="OrthoDB" id="779224at2759"/>
<gene>
    <name evidence="1" type="ORF">EZV62_026400</name>
</gene>
<dbReference type="AlphaFoldDB" id="A0A5C7GSF7"/>
<protein>
    <submittedName>
        <fullName evidence="1">Uncharacterized protein</fullName>
    </submittedName>
</protein>
<sequence>MTVSTVDNQRWLEFKSDIVKGTVMFSLKFTSDVKYRKSVWDTIEHRMRVKCDVGLGPDGYSENVYALFDLASQDSPSTRPLSVSKLNIYLEA</sequence>
<organism evidence="1 2">
    <name type="scientific">Acer yangbiense</name>
    <dbReference type="NCBI Taxonomy" id="1000413"/>
    <lineage>
        <taxon>Eukaryota</taxon>
        <taxon>Viridiplantae</taxon>
        <taxon>Streptophyta</taxon>
        <taxon>Embryophyta</taxon>
        <taxon>Tracheophyta</taxon>
        <taxon>Spermatophyta</taxon>
        <taxon>Magnoliopsida</taxon>
        <taxon>eudicotyledons</taxon>
        <taxon>Gunneridae</taxon>
        <taxon>Pentapetalae</taxon>
        <taxon>rosids</taxon>
        <taxon>malvids</taxon>
        <taxon>Sapindales</taxon>
        <taxon>Sapindaceae</taxon>
        <taxon>Hippocastanoideae</taxon>
        <taxon>Acereae</taxon>
        <taxon>Acer</taxon>
    </lineage>
</organism>
<dbReference type="EMBL" id="VAHF01000013">
    <property type="protein sequence ID" value="TXG47106.1"/>
    <property type="molecule type" value="Genomic_DNA"/>
</dbReference>
<keyword evidence="2" id="KW-1185">Reference proteome</keyword>
<proteinExistence type="predicted"/>
<reference evidence="2" key="1">
    <citation type="journal article" date="2019" name="Gigascience">
        <title>De novo genome assembly of the endangered Acer yangbiense, a plant species with extremely small populations endemic to Yunnan Province, China.</title>
        <authorList>
            <person name="Yang J."/>
            <person name="Wariss H.M."/>
            <person name="Tao L."/>
            <person name="Zhang R."/>
            <person name="Yun Q."/>
            <person name="Hollingsworth P."/>
            <person name="Dao Z."/>
            <person name="Luo G."/>
            <person name="Guo H."/>
            <person name="Ma Y."/>
            <person name="Sun W."/>
        </authorList>
    </citation>
    <scope>NUCLEOTIDE SEQUENCE [LARGE SCALE GENOMIC DNA]</scope>
    <source>
        <strain evidence="2">cv. Malutang</strain>
    </source>
</reference>
<evidence type="ECO:0000313" key="1">
    <source>
        <dbReference type="EMBL" id="TXG47106.1"/>
    </source>
</evidence>
<dbReference type="Proteomes" id="UP000323000">
    <property type="component" value="Chromosome 13"/>
</dbReference>
<name>A0A5C7GSF7_9ROSI</name>
<accession>A0A5C7GSF7</accession>
<comment type="caution">
    <text evidence="1">The sequence shown here is derived from an EMBL/GenBank/DDBJ whole genome shotgun (WGS) entry which is preliminary data.</text>
</comment>
<evidence type="ECO:0000313" key="2">
    <source>
        <dbReference type="Proteomes" id="UP000323000"/>
    </source>
</evidence>